<comment type="caution">
    <text evidence="2">The sequence shown here is derived from an EMBL/GenBank/DDBJ whole genome shotgun (WGS) entry which is preliminary data.</text>
</comment>
<accession>A0AAE1N0I8</accession>
<gene>
    <name evidence="2" type="ORF">QN277_011972</name>
</gene>
<reference evidence="2" key="1">
    <citation type="submission" date="2023-10" db="EMBL/GenBank/DDBJ databases">
        <title>Chromosome-level genome of the transformable northern wattle, Acacia crassicarpa.</title>
        <authorList>
            <person name="Massaro I."/>
            <person name="Sinha N.R."/>
            <person name="Poethig S."/>
            <person name="Leichty A.R."/>
        </authorList>
    </citation>
    <scope>NUCLEOTIDE SEQUENCE</scope>
    <source>
        <strain evidence="2">Acra3RX</strain>
        <tissue evidence="2">Leaf</tissue>
    </source>
</reference>
<dbReference type="EMBL" id="JAWXYG010000002">
    <property type="protein sequence ID" value="KAK4280336.1"/>
    <property type="molecule type" value="Genomic_DNA"/>
</dbReference>
<proteinExistence type="predicted"/>
<dbReference type="Proteomes" id="UP001293593">
    <property type="component" value="Unassembled WGS sequence"/>
</dbReference>
<evidence type="ECO:0000256" key="1">
    <source>
        <dbReference type="SAM" id="MobiDB-lite"/>
    </source>
</evidence>
<name>A0AAE1N0I8_9FABA</name>
<evidence type="ECO:0000313" key="3">
    <source>
        <dbReference type="Proteomes" id="UP001293593"/>
    </source>
</evidence>
<keyword evidence="3" id="KW-1185">Reference proteome</keyword>
<feature type="region of interest" description="Disordered" evidence="1">
    <location>
        <begin position="23"/>
        <end position="43"/>
    </location>
</feature>
<sequence length="121" mass="13984">MKIIWREFKPKLRKKKCSHNLIHPERQVSSSEPKRQRNPLSAAAAPHKSVLVGDLKLADSSSSSPPRVLRWNLLVGLCGVVNMQHYTRVVVLVLISKLLLKVLCEDYNKIREYLYSQFYLI</sequence>
<protein>
    <submittedName>
        <fullName evidence="2">Uncharacterized protein</fullName>
    </submittedName>
</protein>
<evidence type="ECO:0000313" key="2">
    <source>
        <dbReference type="EMBL" id="KAK4280336.1"/>
    </source>
</evidence>
<dbReference type="AlphaFoldDB" id="A0AAE1N0I8"/>
<organism evidence="2 3">
    <name type="scientific">Acacia crassicarpa</name>
    <name type="common">northern wattle</name>
    <dbReference type="NCBI Taxonomy" id="499986"/>
    <lineage>
        <taxon>Eukaryota</taxon>
        <taxon>Viridiplantae</taxon>
        <taxon>Streptophyta</taxon>
        <taxon>Embryophyta</taxon>
        <taxon>Tracheophyta</taxon>
        <taxon>Spermatophyta</taxon>
        <taxon>Magnoliopsida</taxon>
        <taxon>eudicotyledons</taxon>
        <taxon>Gunneridae</taxon>
        <taxon>Pentapetalae</taxon>
        <taxon>rosids</taxon>
        <taxon>fabids</taxon>
        <taxon>Fabales</taxon>
        <taxon>Fabaceae</taxon>
        <taxon>Caesalpinioideae</taxon>
        <taxon>mimosoid clade</taxon>
        <taxon>Acacieae</taxon>
        <taxon>Acacia</taxon>
    </lineage>
</organism>